<dbReference type="EMBL" id="CP001291">
    <property type="protein sequence ID" value="ACK71737.1"/>
    <property type="molecule type" value="Genomic_DNA"/>
</dbReference>
<reference evidence="3" key="1">
    <citation type="journal article" date="2011" name="MBio">
        <title>Novel metabolic attributes of the genus Cyanothece, comprising a group of unicellular nitrogen-fixing Cyanobacteria.</title>
        <authorList>
            <person name="Bandyopadhyay A."/>
            <person name="Elvitigala T."/>
            <person name="Welsh E."/>
            <person name="Stockel J."/>
            <person name="Liberton M."/>
            <person name="Min H."/>
            <person name="Sherman L.A."/>
            <person name="Pakrasi H.B."/>
        </authorList>
    </citation>
    <scope>NUCLEOTIDE SEQUENCE [LARGE SCALE GENOMIC DNA]</scope>
    <source>
        <strain evidence="3">PCC 7424</strain>
    </source>
</reference>
<accession>B7KE39</accession>
<dbReference type="STRING" id="65393.PCC7424_3339"/>
<dbReference type="eggNOG" id="ENOG50333YG">
    <property type="taxonomic scope" value="Bacteria"/>
</dbReference>
<organism evidence="2 3">
    <name type="scientific">Gloeothece citriformis (strain PCC 7424)</name>
    <name type="common">Cyanothece sp. (strain PCC 7424)</name>
    <dbReference type="NCBI Taxonomy" id="65393"/>
    <lineage>
        <taxon>Bacteria</taxon>
        <taxon>Bacillati</taxon>
        <taxon>Cyanobacteriota</taxon>
        <taxon>Cyanophyceae</taxon>
        <taxon>Oscillatoriophycideae</taxon>
        <taxon>Chroococcales</taxon>
        <taxon>Aphanothecaceae</taxon>
        <taxon>Gloeothece</taxon>
        <taxon>Gloeothece citriformis</taxon>
    </lineage>
</organism>
<dbReference type="OrthoDB" id="461828at2"/>
<dbReference type="RefSeq" id="WP_015955332.1">
    <property type="nucleotide sequence ID" value="NC_011729.1"/>
</dbReference>
<dbReference type="AlphaFoldDB" id="B7KE39"/>
<evidence type="ECO:0000313" key="2">
    <source>
        <dbReference type="EMBL" id="ACK71737.1"/>
    </source>
</evidence>
<name>B7KE39_GLOC7</name>
<proteinExistence type="predicted"/>
<dbReference type="Proteomes" id="UP000002384">
    <property type="component" value="Chromosome"/>
</dbReference>
<evidence type="ECO:0000256" key="1">
    <source>
        <dbReference type="SAM" id="MobiDB-lite"/>
    </source>
</evidence>
<feature type="region of interest" description="Disordered" evidence="1">
    <location>
        <begin position="77"/>
        <end position="122"/>
    </location>
</feature>
<gene>
    <name evidence="2" type="ordered locus">PCC7424_3339</name>
</gene>
<dbReference type="HOGENOM" id="CLU_2034193_0_0_3"/>
<dbReference type="KEGG" id="cyc:PCC7424_3339"/>
<protein>
    <submittedName>
        <fullName evidence="2">Uncharacterized protein</fullName>
    </submittedName>
</protein>
<evidence type="ECO:0000313" key="3">
    <source>
        <dbReference type="Proteomes" id="UP000002384"/>
    </source>
</evidence>
<keyword evidence="3" id="KW-1185">Reference proteome</keyword>
<feature type="compositionally biased region" description="Acidic residues" evidence="1">
    <location>
        <begin position="95"/>
        <end position="122"/>
    </location>
</feature>
<sequence length="122" mass="13699">MTIIVKHLDTGNEYILLGTGIGTEKSSLPSRVFSDLFTSDHPDKVMMITACDAKGRIVFLKSDDVIVTEIDGKKPSEILPEIISPPVQPLFDSPDREDEGEEENNFDENLPEDFDEDDEDWV</sequence>